<dbReference type="Pfam" id="PF02643">
    <property type="entry name" value="DUF192"/>
    <property type="match status" value="1"/>
</dbReference>
<dbReference type="AlphaFoldDB" id="A9C029"/>
<proteinExistence type="predicted"/>
<dbReference type="STRING" id="398578.Daci_3659"/>
<dbReference type="InterPro" id="IPR003795">
    <property type="entry name" value="DUF192"/>
</dbReference>
<feature type="chain" id="PRO_5002733216" description="DUF192 domain-containing protein" evidence="1">
    <location>
        <begin position="39"/>
        <end position="180"/>
    </location>
</feature>
<dbReference type="KEGG" id="dac:Daci_3659"/>
<reference evidence="3" key="2">
    <citation type="submission" date="2007-11" db="EMBL/GenBank/DDBJ databases">
        <title>Complete sequence of Delftia acidovorans DSM 14801 / SPH-1.</title>
        <authorList>
            <person name="Copeland A."/>
            <person name="Lucas S."/>
            <person name="Lapidus A."/>
            <person name="Barry K."/>
            <person name="Glavina del Rio T."/>
            <person name="Dalin E."/>
            <person name="Tice H."/>
            <person name="Pitluck S."/>
            <person name="Lowry S."/>
            <person name="Clum A."/>
            <person name="Schmutz J."/>
            <person name="Larimer F."/>
            <person name="Land M."/>
            <person name="Hauser L."/>
            <person name="Kyrpides N."/>
            <person name="Kim E."/>
            <person name="Schleheck D."/>
            <person name="Richardson P."/>
        </authorList>
    </citation>
    <scope>NUCLEOTIDE SEQUENCE [LARGE SCALE GENOMIC DNA]</scope>
    <source>
        <strain evidence="3">DSM 14801 / SPH-1</strain>
    </source>
</reference>
<accession>A9C029</accession>
<organism evidence="2 3">
    <name type="scientific">Delftia acidovorans (strain DSM 14801 / SPH-1)</name>
    <dbReference type="NCBI Taxonomy" id="398578"/>
    <lineage>
        <taxon>Bacteria</taxon>
        <taxon>Pseudomonadati</taxon>
        <taxon>Pseudomonadota</taxon>
        <taxon>Betaproteobacteria</taxon>
        <taxon>Burkholderiales</taxon>
        <taxon>Comamonadaceae</taxon>
        <taxon>Delftia</taxon>
    </lineage>
</organism>
<dbReference type="PANTHER" id="PTHR37953:SF1">
    <property type="entry name" value="UPF0127 PROTEIN MJ1496"/>
    <property type="match status" value="1"/>
</dbReference>
<dbReference type="Gene3D" id="2.60.120.1140">
    <property type="entry name" value="Protein of unknown function DUF192"/>
    <property type="match status" value="1"/>
</dbReference>
<dbReference type="EMBL" id="CP000884">
    <property type="protein sequence ID" value="ABX36291.1"/>
    <property type="molecule type" value="Genomic_DNA"/>
</dbReference>
<evidence type="ECO:0000313" key="3">
    <source>
        <dbReference type="Proteomes" id="UP000000784"/>
    </source>
</evidence>
<name>A9C029_DELAS</name>
<dbReference type="PANTHER" id="PTHR37953">
    <property type="entry name" value="UPF0127 PROTEIN MJ1496"/>
    <property type="match status" value="1"/>
</dbReference>
<dbReference type="HOGENOM" id="CLU_097039_0_0_4"/>
<feature type="signal peptide" evidence="1">
    <location>
        <begin position="1"/>
        <end position="38"/>
    </location>
</feature>
<evidence type="ECO:0000256" key="1">
    <source>
        <dbReference type="SAM" id="SignalP"/>
    </source>
</evidence>
<protein>
    <recommendedName>
        <fullName evidence="4">DUF192 domain-containing protein</fullName>
    </recommendedName>
</protein>
<reference evidence="2 3" key="1">
    <citation type="journal article" date="2004" name="Appl. Environ. Microbiol.">
        <title>Mineralization of individual congeners of linear alkylbenzenesulfonate by defined pairs of heterotrophic bacteria.</title>
        <authorList>
            <person name="Schleheck D."/>
            <person name="Knepper T.P."/>
            <person name="Fischer K."/>
            <person name="Cook A.M."/>
        </authorList>
    </citation>
    <scope>NUCLEOTIDE SEQUENCE [LARGE SCALE GENOMIC DNA]</scope>
    <source>
        <strain evidence="3">DSM 14801 / SPH-1</strain>
    </source>
</reference>
<evidence type="ECO:0000313" key="2">
    <source>
        <dbReference type="EMBL" id="ABX36291.1"/>
    </source>
</evidence>
<evidence type="ECO:0008006" key="4">
    <source>
        <dbReference type="Google" id="ProtNLM"/>
    </source>
</evidence>
<dbReference type="Proteomes" id="UP000000784">
    <property type="component" value="Chromosome"/>
</dbReference>
<sequence length="180" mass="19526">MCKMTKPSTPLHTSLSRRALQRLLMAACLAGAAVSAGAQPQGSPQMNLRRVELTAGFHRIDAQVAASDRERAIGLMFRQDMPAQEGMIFVFEVPAVQCFWMRNTLLPLTAAFVADDGTIVNLADMKPMTEDSHCSAKPVRYVLEMNQGWFAKRGIQAGTKLSGNLFTPAPKPAPATAPKP</sequence>
<dbReference type="InterPro" id="IPR038695">
    <property type="entry name" value="Saro_0823-like_sf"/>
</dbReference>
<gene>
    <name evidence="2" type="ordered locus">Daci_3659</name>
</gene>
<dbReference type="eggNOG" id="COG1430">
    <property type="taxonomic scope" value="Bacteria"/>
</dbReference>
<keyword evidence="1" id="KW-0732">Signal</keyword>
<keyword evidence="3" id="KW-1185">Reference proteome</keyword>